<keyword evidence="2" id="KW-0378">Hydrolase</keyword>
<accession>A0A7W5XY18</accession>
<evidence type="ECO:0000313" key="3">
    <source>
        <dbReference type="Proteomes" id="UP000541425"/>
    </source>
</evidence>
<dbReference type="RefSeq" id="WP_183697002.1">
    <property type="nucleotide sequence ID" value="NZ_JACICA010000007.1"/>
</dbReference>
<comment type="caution">
    <text evidence="2">The sequence shown here is derived from an EMBL/GenBank/DDBJ whole genome shotgun (WGS) entry which is preliminary data.</text>
</comment>
<sequence length="171" mass="18432">MDFDVRLVSKEINKLLWNSQKTLSTAESCTAGRISSVITAQPGSSNYYIGGLVCYATELKVKHLGVSPETIEQHSVVSEEVVKEMVVGSNKMFGSDYAVAISGFAGPGGPDGTGRPGVLTGTIWIAVGSSDNIVTYKIEEDNGRERNLESATNKAIHMLLDYLKENCPKED</sequence>
<organism evidence="2 3">
    <name type="scientific">Alloprevotella rava</name>
    <dbReference type="NCBI Taxonomy" id="671218"/>
    <lineage>
        <taxon>Bacteria</taxon>
        <taxon>Pseudomonadati</taxon>
        <taxon>Bacteroidota</taxon>
        <taxon>Bacteroidia</taxon>
        <taxon>Bacteroidales</taxon>
        <taxon>Prevotellaceae</taxon>
        <taxon>Alloprevotella</taxon>
    </lineage>
</organism>
<dbReference type="GO" id="GO:0019159">
    <property type="term" value="F:nicotinamide-nucleotide amidase activity"/>
    <property type="evidence" value="ECO:0007669"/>
    <property type="project" value="UniProtKB-EC"/>
</dbReference>
<dbReference type="Gene3D" id="3.90.950.20">
    <property type="entry name" value="CinA-like"/>
    <property type="match status" value="1"/>
</dbReference>
<dbReference type="SUPFAM" id="SSF142433">
    <property type="entry name" value="CinA-like"/>
    <property type="match status" value="1"/>
</dbReference>
<evidence type="ECO:0000313" key="2">
    <source>
        <dbReference type="EMBL" id="MBB3703058.1"/>
    </source>
</evidence>
<dbReference type="NCBIfam" id="TIGR00199">
    <property type="entry name" value="PncC_domain"/>
    <property type="match status" value="1"/>
</dbReference>
<gene>
    <name evidence="2" type="ORF">FHS60_001531</name>
</gene>
<evidence type="ECO:0000259" key="1">
    <source>
        <dbReference type="Pfam" id="PF02464"/>
    </source>
</evidence>
<dbReference type="EMBL" id="JACICA010000007">
    <property type="protein sequence ID" value="MBB3703058.1"/>
    <property type="molecule type" value="Genomic_DNA"/>
</dbReference>
<name>A0A7W5XY18_9BACT</name>
<dbReference type="Pfam" id="PF02464">
    <property type="entry name" value="CinA"/>
    <property type="match status" value="1"/>
</dbReference>
<dbReference type="Proteomes" id="UP000541425">
    <property type="component" value="Unassembled WGS sequence"/>
</dbReference>
<reference evidence="2 3" key="1">
    <citation type="submission" date="2020-08" db="EMBL/GenBank/DDBJ databases">
        <title>Genomic Encyclopedia of Type Strains, Phase IV (KMG-IV): sequencing the most valuable type-strain genomes for metagenomic binning, comparative biology and taxonomic classification.</title>
        <authorList>
            <person name="Goeker M."/>
        </authorList>
    </citation>
    <scope>NUCLEOTIDE SEQUENCE [LARGE SCALE GENOMIC DNA]</scope>
    <source>
        <strain evidence="2 3">DSM 22548</strain>
    </source>
</reference>
<dbReference type="InterPro" id="IPR008136">
    <property type="entry name" value="CinA_C"/>
</dbReference>
<feature type="domain" description="CinA C-terminal" evidence="1">
    <location>
        <begin position="9"/>
        <end position="162"/>
    </location>
</feature>
<dbReference type="AlphaFoldDB" id="A0A7W5XY18"/>
<dbReference type="InterPro" id="IPR036653">
    <property type="entry name" value="CinA-like_C"/>
</dbReference>
<dbReference type="EC" id="3.5.1.42" evidence="2"/>
<protein>
    <submittedName>
        <fullName evidence="2">Nicotinamide-nucleotide amidase</fullName>
        <ecNumber evidence="2">3.5.1.42</ecNumber>
    </submittedName>
</protein>
<proteinExistence type="predicted"/>